<protein>
    <submittedName>
        <fullName evidence="2">Uncharacterized protein</fullName>
    </submittedName>
</protein>
<comment type="caution">
    <text evidence="2">The sequence shown here is derived from an EMBL/GenBank/DDBJ whole genome shotgun (WGS) entry which is preliminary data.</text>
</comment>
<reference evidence="2" key="1">
    <citation type="journal article" date="2023" name="IMA Fungus">
        <title>Comparative genomic study of the Penicillium genus elucidates a diverse pangenome and 15 lateral gene transfer events.</title>
        <authorList>
            <person name="Petersen C."/>
            <person name="Sorensen T."/>
            <person name="Nielsen M.R."/>
            <person name="Sondergaard T.E."/>
            <person name="Sorensen J.L."/>
            <person name="Fitzpatrick D.A."/>
            <person name="Frisvad J.C."/>
            <person name="Nielsen K.L."/>
        </authorList>
    </citation>
    <scope>NUCLEOTIDE SEQUENCE</scope>
    <source>
        <strain evidence="2">IBT 12815</strain>
    </source>
</reference>
<dbReference type="Proteomes" id="UP001213799">
    <property type="component" value="Unassembled WGS sequence"/>
</dbReference>
<name>A0AAD6GY39_9EURO</name>
<gene>
    <name evidence="2" type="ORF">N7537_010469</name>
</gene>
<evidence type="ECO:0000256" key="1">
    <source>
        <dbReference type="SAM" id="MobiDB-lite"/>
    </source>
</evidence>
<dbReference type="GeneID" id="81591765"/>
<feature type="region of interest" description="Disordered" evidence="1">
    <location>
        <begin position="103"/>
        <end position="122"/>
    </location>
</feature>
<proteinExistence type="predicted"/>
<evidence type="ECO:0000313" key="3">
    <source>
        <dbReference type="Proteomes" id="UP001213799"/>
    </source>
</evidence>
<dbReference type="RefSeq" id="XP_056750191.1">
    <property type="nucleotide sequence ID" value="XM_056901523.1"/>
</dbReference>
<sequence length="247" mass="27591">MEGTTRSQTSPTSSPADYEPSQSLHHSNTPLAAANVTDPMQSLFRCDDYSLSLHPSRKQYGTVYGPMGHVDVDEVGLQALTVAEFSKEVLYFLQLSQSKDIHSDNRKMQHPHGAHEQVNSTTTGSSPIALCYLNRPRGRNAVAKARSKAVFHNDSHGNAKNRMKRQLQVLQQHLREQMDLPNYGTQDSLLEGLSEKHPRYSGIIRALPLVAKCIPDSLKKDLVEKTNSETIKLGIMLMKRWSIWAAS</sequence>
<keyword evidence="3" id="KW-1185">Reference proteome</keyword>
<dbReference type="EMBL" id="JAQJAE010000005">
    <property type="protein sequence ID" value="KAJ5593565.1"/>
    <property type="molecule type" value="Genomic_DNA"/>
</dbReference>
<feature type="compositionally biased region" description="Low complexity" evidence="1">
    <location>
        <begin position="1"/>
        <end position="15"/>
    </location>
</feature>
<accession>A0AAD6GY39</accession>
<feature type="region of interest" description="Disordered" evidence="1">
    <location>
        <begin position="1"/>
        <end position="26"/>
    </location>
</feature>
<organism evidence="2 3">
    <name type="scientific">Penicillium hordei</name>
    <dbReference type="NCBI Taxonomy" id="40994"/>
    <lineage>
        <taxon>Eukaryota</taxon>
        <taxon>Fungi</taxon>
        <taxon>Dikarya</taxon>
        <taxon>Ascomycota</taxon>
        <taxon>Pezizomycotina</taxon>
        <taxon>Eurotiomycetes</taxon>
        <taxon>Eurotiomycetidae</taxon>
        <taxon>Eurotiales</taxon>
        <taxon>Aspergillaceae</taxon>
        <taxon>Penicillium</taxon>
    </lineage>
</organism>
<evidence type="ECO:0000313" key="2">
    <source>
        <dbReference type="EMBL" id="KAJ5593565.1"/>
    </source>
</evidence>
<reference evidence="2" key="2">
    <citation type="submission" date="2023-01" db="EMBL/GenBank/DDBJ databases">
        <authorList>
            <person name="Petersen C."/>
        </authorList>
    </citation>
    <scope>NUCLEOTIDE SEQUENCE</scope>
    <source>
        <strain evidence="2">IBT 12815</strain>
    </source>
</reference>
<dbReference type="AlphaFoldDB" id="A0AAD6GY39"/>